<evidence type="ECO:0000313" key="2">
    <source>
        <dbReference type="EMBL" id="KAL2063101.1"/>
    </source>
</evidence>
<accession>A0ABR4BZL0</accession>
<name>A0ABR4BZL0_9HELO</name>
<dbReference type="Proteomes" id="UP001595075">
    <property type="component" value="Unassembled WGS sequence"/>
</dbReference>
<feature type="region of interest" description="Disordered" evidence="1">
    <location>
        <begin position="59"/>
        <end position="91"/>
    </location>
</feature>
<reference evidence="2 3" key="1">
    <citation type="journal article" date="2024" name="Commun. Biol.">
        <title>Comparative genomic analysis of thermophilic fungi reveals convergent evolutionary adaptations and gene losses.</title>
        <authorList>
            <person name="Steindorff A.S."/>
            <person name="Aguilar-Pontes M.V."/>
            <person name="Robinson A.J."/>
            <person name="Andreopoulos B."/>
            <person name="LaButti K."/>
            <person name="Kuo A."/>
            <person name="Mondo S."/>
            <person name="Riley R."/>
            <person name="Otillar R."/>
            <person name="Haridas S."/>
            <person name="Lipzen A."/>
            <person name="Grimwood J."/>
            <person name="Schmutz J."/>
            <person name="Clum A."/>
            <person name="Reid I.D."/>
            <person name="Moisan M.C."/>
            <person name="Butler G."/>
            <person name="Nguyen T.T.M."/>
            <person name="Dewar K."/>
            <person name="Conant G."/>
            <person name="Drula E."/>
            <person name="Henrissat B."/>
            <person name="Hansel C."/>
            <person name="Singer S."/>
            <person name="Hutchinson M.I."/>
            <person name="de Vries R.P."/>
            <person name="Natvig D.O."/>
            <person name="Powell A.J."/>
            <person name="Tsang A."/>
            <person name="Grigoriev I.V."/>
        </authorList>
    </citation>
    <scope>NUCLEOTIDE SEQUENCE [LARGE SCALE GENOMIC DNA]</scope>
    <source>
        <strain evidence="2 3">CBS 494.80</strain>
    </source>
</reference>
<protein>
    <submittedName>
        <fullName evidence="2">Uncharacterized protein</fullName>
    </submittedName>
</protein>
<dbReference type="EMBL" id="JAZHXI010000016">
    <property type="protein sequence ID" value="KAL2063101.1"/>
    <property type="molecule type" value="Genomic_DNA"/>
</dbReference>
<sequence length="496" mass="56023">MDGFVDRVVNGRIFRNLASFVRKDNQSSKDIQTLGSINDRTPGAYSECGTPVLARNLSFMSNHTAKNRKRKAGDNSDTRRPETAPDAMRRKSDISLGESFHLASDRFTSSDSQRAPSINNVTPLPLTARYLELFTFPGDDGELGTGLALTDTLVWNLNAVYQAKRKIASYTAMIEEAGEAVVEIRSMIDQFQQMIDTSTAHEDQTSRYESIQEATQLFTERQQEMKRLRARCQHWKSELEIPLSQVLSSLHMVLESNDLKADVLDLSDDGVDADPGPNPLSATMKQAPSPTPSELAHQDAENERQEVFETLRERRFNLQDAQARVDGWNDLYNQEYYQFRQLQCEGVMDGTKTDFDLQMIQRGQEATQGLVQAEEELDEIVKYARLLRLDFEGFDQESGFISQIEDGHVESMDPGEVYNVDRKRIERWMSDDNTTLGDTEVDVDDWDCQTVGACDSVSIVAAQVATGKERKRIDRWRSICGLAEVEQEEDQGHGCA</sequence>
<feature type="compositionally biased region" description="Basic and acidic residues" evidence="1">
    <location>
        <begin position="72"/>
        <end position="91"/>
    </location>
</feature>
<feature type="region of interest" description="Disordered" evidence="1">
    <location>
        <begin position="267"/>
        <end position="302"/>
    </location>
</feature>
<evidence type="ECO:0000313" key="3">
    <source>
        <dbReference type="Proteomes" id="UP001595075"/>
    </source>
</evidence>
<comment type="caution">
    <text evidence="2">The sequence shown here is derived from an EMBL/GenBank/DDBJ whole genome shotgun (WGS) entry which is preliminary data.</text>
</comment>
<evidence type="ECO:0000256" key="1">
    <source>
        <dbReference type="SAM" id="MobiDB-lite"/>
    </source>
</evidence>
<gene>
    <name evidence="2" type="ORF">VTL71DRAFT_6173</name>
</gene>
<organism evidence="2 3">
    <name type="scientific">Oculimacula yallundae</name>
    <dbReference type="NCBI Taxonomy" id="86028"/>
    <lineage>
        <taxon>Eukaryota</taxon>
        <taxon>Fungi</taxon>
        <taxon>Dikarya</taxon>
        <taxon>Ascomycota</taxon>
        <taxon>Pezizomycotina</taxon>
        <taxon>Leotiomycetes</taxon>
        <taxon>Helotiales</taxon>
        <taxon>Ploettnerulaceae</taxon>
        <taxon>Oculimacula</taxon>
    </lineage>
</organism>
<keyword evidence="3" id="KW-1185">Reference proteome</keyword>
<proteinExistence type="predicted"/>